<evidence type="ECO:0000256" key="3">
    <source>
        <dbReference type="ARBA" id="ARBA00023163"/>
    </source>
</evidence>
<dbReference type="GO" id="GO:0043565">
    <property type="term" value="F:sequence-specific DNA binding"/>
    <property type="evidence" value="ECO:0007669"/>
    <property type="project" value="InterPro"/>
</dbReference>
<dbReference type="InterPro" id="IPR050204">
    <property type="entry name" value="AraC_XylS_family_regulators"/>
</dbReference>
<reference evidence="5 6" key="1">
    <citation type="submission" date="2020-08" db="EMBL/GenBank/DDBJ databases">
        <title>Genomic Encyclopedia of Type Strains, Phase IV (KMG-IV): sequencing the most valuable type-strain genomes for metagenomic binning, comparative biology and taxonomic classification.</title>
        <authorList>
            <person name="Goeker M."/>
        </authorList>
    </citation>
    <scope>NUCLEOTIDE SEQUENCE [LARGE SCALE GENOMIC DNA]</scope>
    <source>
        <strain evidence="5 6">DSM 7465</strain>
    </source>
</reference>
<evidence type="ECO:0000313" key="5">
    <source>
        <dbReference type="EMBL" id="MBB4640717.1"/>
    </source>
</evidence>
<dbReference type="RefSeq" id="WP_184474552.1">
    <property type="nucleotide sequence ID" value="NZ_JACHOV010000003.1"/>
</dbReference>
<comment type="caution">
    <text evidence="5">The sequence shown here is derived from an EMBL/GenBank/DDBJ whole genome shotgun (WGS) entry which is preliminary data.</text>
</comment>
<keyword evidence="1" id="KW-0805">Transcription regulation</keyword>
<accession>A0A840HSX4</accession>
<dbReference type="PANTHER" id="PTHR46796">
    <property type="entry name" value="HTH-TYPE TRANSCRIPTIONAL ACTIVATOR RHAS-RELATED"/>
    <property type="match status" value="1"/>
</dbReference>
<dbReference type="SUPFAM" id="SSF46689">
    <property type="entry name" value="Homeodomain-like"/>
    <property type="match status" value="1"/>
</dbReference>
<evidence type="ECO:0000313" key="6">
    <source>
        <dbReference type="Proteomes" id="UP000575068"/>
    </source>
</evidence>
<dbReference type="PANTHER" id="PTHR46796:SF6">
    <property type="entry name" value="ARAC SUBFAMILY"/>
    <property type="match status" value="1"/>
</dbReference>
<evidence type="ECO:0000256" key="1">
    <source>
        <dbReference type="ARBA" id="ARBA00023015"/>
    </source>
</evidence>
<dbReference type="InterPro" id="IPR018062">
    <property type="entry name" value="HTH_AraC-typ_CS"/>
</dbReference>
<dbReference type="Proteomes" id="UP000575068">
    <property type="component" value="Unassembled WGS sequence"/>
</dbReference>
<dbReference type="InterPro" id="IPR009057">
    <property type="entry name" value="Homeodomain-like_sf"/>
</dbReference>
<evidence type="ECO:0000259" key="4">
    <source>
        <dbReference type="PROSITE" id="PS01124"/>
    </source>
</evidence>
<proteinExistence type="predicted"/>
<dbReference type="PROSITE" id="PS00041">
    <property type="entry name" value="HTH_ARAC_FAMILY_1"/>
    <property type="match status" value="1"/>
</dbReference>
<organism evidence="5 6">
    <name type="scientific">Rhizorhapis suberifaciens</name>
    <name type="common">corky root of lettuce</name>
    <dbReference type="NCBI Taxonomy" id="13656"/>
    <lineage>
        <taxon>Bacteria</taxon>
        <taxon>Pseudomonadati</taxon>
        <taxon>Pseudomonadota</taxon>
        <taxon>Alphaproteobacteria</taxon>
        <taxon>Sphingomonadales</taxon>
        <taxon>Sphingomonadaceae</taxon>
        <taxon>Rhizorhapis</taxon>
    </lineage>
</organism>
<dbReference type="PROSITE" id="PS01124">
    <property type="entry name" value="HTH_ARAC_FAMILY_2"/>
    <property type="match status" value="1"/>
</dbReference>
<dbReference type="AlphaFoldDB" id="A0A840HSX4"/>
<name>A0A840HSX4_9SPHN</name>
<dbReference type="InterPro" id="IPR020449">
    <property type="entry name" value="Tscrpt_reg_AraC-type_HTH"/>
</dbReference>
<keyword evidence="6" id="KW-1185">Reference proteome</keyword>
<dbReference type="Pfam" id="PF12833">
    <property type="entry name" value="HTH_18"/>
    <property type="match status" value="1"/>
</dbReference>
<feature type="domain" description="HTH araC/xylS-type" evidence="4">
    <location>
        <begin position="210"/>
        <end position="310"/>
    </location>
</feature>
<keyword evidence="3" id="KW-0804">Transcription</keyword>
<protein>
    <submittedName>
        <fullName evidence="5">AraC-like DNA-binding protein</fullName>
    </submittedName>
</protein>
<dbReference type="InterPro" id="IPR035418">
    <property type="entry name" value="AraC-bd_2"/>
</dbReference>
<dbReference type="PRINTS" id="PR00032">
    <property type="entry name" value="HTHARAC"/>
</dbReference>
<evidence type="ECO:0000256" key="2">
    <source>
        <dbReference type="ARBA" id="ARBA00023125"/>
    </source>
</evidence>
<dbReference type="InterPro" id="IPR018060">
    <property type="entry name" value="HTH_AraC"/>
</dbReference>
<dbReference type="SMART" id="SM00342">
    <property type="entry name" value="HTH_ARAC"/>
    <property type="match status" value="1"/>
</dbReference>
<dbReference type="EMBL" id="JACHOV010000003">
    <property type="protein sequence ID" value="MBB4640717.1"/>
    <property type="molecule type" value="Genomic_DNA"/>
</dbReference>
<keyword evidence="2 5" id="KW-0238">DNA-binding</keyword>
<dbReference type="Gene3D" id="1.10.10.60">
    <property type="entry name" value="Homeodomain-like"/>
    <property type="match status" value="1"/>
</dbReference>
<dbReference type="GO" id="GO:0003700">
    <property type="term" value="F:DNA-binding transcription factor activity"/>
    <property type="evidence" value="ECO:0007669"/>
    <property type="project" value="InterPro"/>
</dbReference>
<gene>
    <name evidence="5" type="ORF">HNQ99_001010</name>
</gene>
<dbReference type="Pfam" id="PF14525">
    <property type="entry name" value="AraC_binding_2"/>
    <property type="match status" value="1"/>
</dbReference>
<sequence>MFEQYSTRVAGRGERLEYWNHLIGGIFTGMVVDSDTDIDASWKQCTLGDINFAIADSPKARISRWHSRSLPPDRSGRVIAHIQNIGYSLSSQRYRDANLNAGDLALCIPHEPYELQISDRNQAIVLDMPESRLTEIYPDWESTIGHTVSTGALGSALLRNFLALLHRHCWQSEPCEEEAQALAEIVWQLLGLSLTARKPNADAGSPDVAAAVTSFVERHLTDPEMSTSTIARSMSLSPRTVQNVFAAMATTPTEFVLTRRLNRAAEILSSAMDCGSITDLAFDLGFNDSAYFTRRFKSRFGVTPTSFRASRRN</sequence>